<sequence>MDNGPLSPPPYHSAEYPFRFQIIHHFQGANDNSPLHDEFNGLIPPTHEKYSNIRGTEEFKILTLAIKVHEFLQDLDVEVADWSVGHPRMTQEELENMRARRKEDEVHAKRLVSTSDLLEEVLHNLRQVQNLPNGVETTIPLPRVVMFLEGWELGPTQEQVTVGKRIIPYTQTYSLLEDDGLYTFLDNTKSIDSSVCTSPWGPVISKIRVVYICIRRLIGLIVKQLILSQWQDSIDRLSPEDDTRHYFYRHCFNCRCVHNDPQTGTPQEPRMPRNPLLMVNEDKLLFHAAAIFEHEGCSELSNNIRFTRGGECFMAAEVRKLFEQGYVDSTVYYNDEGHHRSFRGDEYGLHYYDEED</sequence>
<comment type="caution">
    <text evidence="1">The sequence shown here is derived from an EMBL/GenBank/DDBJ whole genome shotgun (WGS) entry which is preliminary data.</text>
</comment>
<dbReference type="AlphaFoldDB" id="A0AA39J7G2"/>
<name>A0AA39J7G2_9AGAR</name>
<proteinExistence type="predicted"/>
<protein>
    <submittedName>
        <fullName evidence="1">Uncharacterized protein</fullName>
    </submittedName>
</protein>
<evidence type="ECO:0000313" key="1">
    <source>
        <dbReference type="EMBL" id="KAK0435658.1"/>
    </source>
</evidence>
<evidence type="ECO:0000313" key="2">
    <source>
        <dbReference type="Proteomes" id="UP001175226"/>
    </source>
</evidence>
<dbReference type="EMBL" id="JAUEPT010000061">
    <property type="protein sequence ID" value="KAK0435658.1"/>
    <property type="molecule type" value="Genomic_DNA"/>
</dbReference>
<organism evidence="1 2">
    <name type="scientific">Armillaria borealis</name>
    <dbReference type="NCBI Taxonomy" id="47425"/>
    <lineage>
        <taxon>Eukaryota</taxon>
        <taxon>Fungi</taxon>
        <taxon>Dikarya</taxon>
        <taxon>Basidiomycota</taxon>
        <taxon>Agaricomycotina</taxon>
        <taxon>Agaricomycetes</taxon>
        <taxon>Agaricomycetidae</taxon>
        <taxon>Agaricales</taxon>
        <taxon>Marasmiineae</taxon>
        <taxon>Physalacriaceae</taxon>
        <taxon>Armillaria</taxon>
    </lineage>
</organism>
<keyword evidence="2" id="KW-1185">Reference proteome</keyword>
<accession>A0AA39J7G2</accession>
<gene>
    <name evidence="1" type="ORF">EV421DRAFT_1908529</name>
</gene>
<dbReference type="Proteomes" id="UP001175226">
    <property type="component" value="Unassembled WGS sequence"/>
</dbReference>
<reference evidence="1" key="1">
    <citation type="submission" date="2023-06" db="EMBL/GenBank/DDBJ databases">
        <authorList>
            <consortium name="Lawrence Berkeley National Laboratory"/>
            <person name="Ahrendt S."/>
            <person name="Sahu N."/>
            <person name="Indic B."/>
            <person name="Wong-Bajracharya J."/>
            <person name="Merenyi Z."/>
            <person name="Ke H.-M."/>
            <person name="Monk M."/>
            <person name="Kocsube S."/>
            <person name="Drula E."/>
            <person name="Lipzen A."/>
            <person name="Balint B."/>
            <person name="Henrissat B."/>
            <person name="Andreopoulos B."/>
            <person name="Martin F.M."/>
            <person name="Harder C.B."/>
            <person name="Rigling D."/>
            <person name="Ford K.L."/>
            <person name="Foster G.D."/>
            <person name="Pangilinan J."/>
            <person name="Papanicolaou A."/>
            <person name="Barry K."/>
            <person name="LaButti K."/>
            <person name="Viragh M."/>
            <person name="Koriabine M."/>
            <person name="Yan M."/>
            <person name="Riley R."/>
            <person name="Champramary S."/>
            <person name="Plett K.L."/>
            <person name="Tsai I.J."/>
            <person name="Slot J."/>
            <person name="Sipos G."/>
            <person name="Plett J."/>
            <person name="Nagy L.G."/>
            <person name="Grigoriev I.V."/>
        </authorList>
    </citation>
    <scope>NUCLEOTIDE SEQUENCE</scope>
    <source>
        <strain evidence="1">FPL87.14</strain>
    </source>
</reference>